<evidence type="ECO:0000256" key="4">
    <source>
        <dbReference type="ARBA" id="ARBA00023136"/>
    </source>
</evidence>
<feature type="transmembrane region" description="Helical" evidence="5">
    <location>
        <begin position="75"/>
        <end position="97"/>
    </location>
</feature>
<feature type="transmembrane region" description="Helical" evidence="5">
    <location>
        <begin position="305"/>
        <end position="327"/>
    </location>
</feature>
<reference evidence="7" key="1">
    <citation type="submission" date="2021-01" db="EMBL/GenBank/DDBJ databases">
        <authorList>
            <consortium name="Genoscope - CEA"/>
            <person name="William W."/>
        </authorList>
    </citation>
    <scope>NUCLEOTIDE SEQUENCE</scope>
</reference>
<evidence type="ECO:0000313" key="7">
    <source>
        <dbReference type="EMBL" id="CAD8070139.1"/>
    </source>
</evidence>
<feature type="transmembrane region" description="Helical" evidence="5">
    <location>
        <begin position="188"/>
        <end position="211"/>
    </location>
</feature>
<feature type="transmembrane region" description="Helical" evidence="5">
    <location>
        <begin position="427"/>
        <end position="448"/>
    </location>
</feature>
<dbReference type="OMA" id="FAYICHY"/>
<comment type="caution">
    <text evidence="7">The sequence shown here is derived from an EMBL/GenBank/DDBJ whole genome shotgun (WGS) entry which is preliminary data.</text>
</comment>
<accession>A0A8S1LSU4</accession>
<feature type="transmembrane region" description="Helical" evidence="5">
    <location>
        <begin position="373"/>
        <end position="392"/>
    </location>
</feature>
<gene>
    <name evidence="7" type="ORF">PPRIM_AZ9-3.1.T0450078</name>
</gene>
<organism evidence="7 8">
    <name type="scientific">Paramecium primaurelia</name>
    <dbReference type="NCBI Taxonomy" id="5886"/>
    <lineage>
        <taxon>Eukaryota</taxon>
        <taxon>Sar</taxon>
        <taxon>Alveolata</taxon>
        <taxon>Ciliophora</taxon>
        <taxon>Intramacronucleata</taxon>
        <taxon>Oligohymenophorea</taxon>
        <taxon>Peniculida</taxon>
        <taxon>Parameciidae</taxon>
        <taxon>Paramecium</taxon>
    </lineage>
</organism>
<feature type="transmembrane region" description="Helical" evidence="5">
    <location>
        <begin position="272"/>
        <end position="289"/>
    </location>
</feature>
<dbReference type="InterPro" id="IPR013057">
    <property type="entry name" value="AA_transpt_TM"/>
</dbReference>
<feature type="transmembrane region" description="Helical" evidence="5">
    <location>
        <begin position="164"/>
        <end position="181"/>
    </location>
</feature>
<evidence type="ECO:0000256" key="2">
    <source>
        <dbReference type="ARBA" id="ARBA00022692"/>
    </source>
</evidence>
<dbReference type="Pfam" id="PF01490">
    <property type="entry name" value="Aa_trans"/>
    <property type="match status" value="1"/>
</dbReference>
<feature type="transmembrane region" description="Helical" evidence="5">
    <location>
        <begin position="231"/>
        <end position="251"/>
    </location>
</feature>
<keyword evidence="8" id="KW-1185">Reference proteome</keyword>
<dbReference type="Proteomes" id="UP000688137">
    <property type="component" value="Unassembled WGS sequence"/>
</dbReference>
<dbReference type="AlphaFoldDB" id="A0A8S1LSU4"/>
<evidence type="ECO:0000259" key="6">
    <source>
        <dbReference type="Pfam" id="PF01490"/>
    </source>
</evidence>
<keyword evidence="2 5" id="KW-0812">Transmembrane</keyword>
<proteinExistence type="predicted"/>
<sequence length="451" mass="52259">MSYSQVHFSDMQSTFISNYMEMEEPVQEKEQQLNWCQRTFGPLKKGGIRMSIISLLAPCLGVGMLGLPYRAKEQGLLIELFLIALCGIISCISMHILSWSSGDLQCSSFSELIQMSLGNKMKRLFEILTICQCLLGITQIQISFQLFIYELFRYFEIVVDQRELAIIVQLIFIIPNLLISFQKTLYKLRYFSLIGVISVIYITFLTSFDYFVRGSYKDDIKIKLIDLDFNIFTTFAMTFFCYLCHLFVFPIRKELYNPTISRQSKIWIRQSIICYIVYSLICISGYLRFGDDTKFWIINNYHGDFFFIGKLGMACALFFAVPLNILACRQIIHDMLLSDEMEYQLKHKSLRIQAQDGKITFEVDSVDSFRSKIHIYSTLILQFGSAILALILPDINRYITLIGGLLGTTIVCLIPVLIYLREYRDKLNYFIVILELMGVIFGWIGAVYGQF</sequence>
<protein>
    <recommendedName>
        <fullName evidence="6">Amino acid transporter transmembrane domain-containing protein</fullName>
    </recommendedName>
</protein>
<keyword evidence="4 5" id="KW-0472">Membrane</keyword>
<dbReference type="GO" id="GO:0016020">
    <property type="term" value="C:membrane"/>
    <property type="evidence" value="ECO:0007669"/>
    <property type="project" value="UniProtKB-SubCell"/>
</dbReference>
<feature type="domain" description="Amino acid transporter transmembrane" evidence="6">
    <location>
        <begin position="45"/>
        <end position="448"/>
    </location>
</feature>
<evidence type="ECO:0000256" key="5">
    <source>
        <dbReference type="SAM" id="Phobius"/>
    </source>
</evidence>
<dbReference type="GO" id="GO:0015179">
    <property type="term" value="F:L-amino acid transmembrane transporter activity"/>
    <property type="evidence" value="ECO:0007669"/>
    <property type="project" value="TreeGrafter"/>
</dbReference>
<dbReference type="PANTHER" id="PTHR22950">
    <property type="entry name" value="AMINO ACID TRANSPORTER"/>
    <property type="match status" value="1"/>
</dbReference>
<comment type="subcellular location">
    <subcellularLocation>
        <location evidence="1">Membrane</location>
        <topology evidence="1">Multi-pass membrane protein</topology>
    </subcellularLocation>
</comment>
<dbReference type="PANTHER" id="PTHR22950:SF702">
    <property type="entry name" value="AMINO ACID TRANSPORTER PROTEIN"/>
    <property type="match status" value="1"/>
</dbReference>
<feature type="transmembrane region" description="Helical" evidence="5">
    <location>
        <begin position="48"/>
        <end position="69"/>
    </location>
</feature>
<evidence type="ECO:0000256" key="3">
    <source>
        <dbReference type="ARBA" id="ARBA00022989"/>
    </source>
</evidence>
<name>A0A8S1LSU4_PARPR</name>
<evidence type="ECO:0000256" key="1">
    <source>
        <dbReference type="ARBA" id="ARBA00004141"/>
    </source>
</evidence>
<evidence type="ECO:0000313" key="8">
    <source>
        <dbReference type="Proteomes" id="UP000688137"/>
    </source>
</evidence>
<keyword evidence="3 5" id="KW-1133">Transmembrane helix</keyword>
<dbReference type="EMBL" id="CAJJDM010000045">
    <property type="protein sequence ID" value="CAD8070139.1"/>
    <property type="molecule type" value="Genomic_DNA"/>
</dbReference>
<feature type="transmembrane region" description="Helical" evidence="5">
    <location>
        <begin position="398"/>
        <end position="420"/>
    </location>
</feature>